<keyword evidence="11" id="KW-0812">Transmembrane</keyword>
<evidence type="ECO:0000256" key="10">
    <source>
        <dbReference type="SAM" id="MobiDB-lite"/>
    </source>
</evidence>
<dbReference type="PROSITE" id="PS50885">
    <property type="entry name" value="HAMP"/>
    <property type="match status" value="1"/>
</dbReference>
<keyword evidence="6" id="KW-0547">Nucleotide-binding</keyword>
<keyword evidence="9" id="KW-0175">Coiled coil</keyword>
<evidence type="ECO:0000256" key="6">
    <source>
        <dbReference type="ARBA" id="ARBA00022741"/>
    </source>
</evidence>
<dbReference type="PROSITE" id="PS50109">
    <property type="entry name" value="HIS_KIN"/>
    <property type="match status" value="1"/>
</dbReference>
<evidence type="ECO:0000256" key="2">
    <source>
        <dbReference type="ARBA" id="ARBA00004370"/>
    </source>
</evidence>
<feature type="transmembrane region" description="Helical" evidence="11">
    <location>
        <begin position="30"/>
        <end position="51"/>
    </location>
</feature>
<dbReference type="EMBL" id="LJSX01000010">
    <property type="protein sequence ID" value="KPQ11040.1"/>
    <property type="molecule type" value="Genomic_DNA"/>
</dbReference>
<accession>A0A0P7XU30</accession>
<evidence type="ECO:0000256" key="3">
    <source>
        <dbReference type="ARBA" id="ARBA00012438"/>
    </source>
</evidence>
<feature type="domain" description="Histidine kinase" evidence="12">
    <location>
        <begin position="279"/>
        <end position="500"/>
    </location>
</feature>
<dbReference type="SUPFAM" id="SSF55874">
    <property type="entry name" value="ATPase domain of HSP90 chaperone/DNA topoisomerase II/histidine kinase"/>
    <property type="match status" value="1"/>
</dbReference>
<dbReference type="InterPro" id="IPR036890">
    <property type="entry name" value="HATPase_C_sf"/>
</dbReference>
<evidence type="ECO:0000256" key="8">
    <source>
        <dbReference type="ARBA" id="ARBA00022840"/>
    </source>
</evidence>
<dbReference type="InterPro" id="IPR050980">
    <property type="entry name" value="2C_sensor_his_kinase"/>
</dbReference>
<sequence length="526" mass="56526">MDAGSPEETTRAHAGSRSPHPPRFGLSARLLWLTIGFVMLAEVLIYVPSVAQFQRNWLNDRLTAAQIAALVLDAAPADGLSRDLEDDLLRGVGAMTVAVRGGGTRRLLAVADMPREVGRVIDLREQGLISGISAAFTTLMRPNAQPMRVVGAGMDAPEGMRAVAPVDFVEIVIDEAPLRAALVSFSRNILILSLIISVITAGLVYLALQWVIVRPVRRLTDNLTRFASDPEDRARIIAPSSRADEIGVAERALEQMERALERALARKRRLAELGLGVSRINHELRNMLTAAQLLSDRMASASDPLVQKFAPRLVDTLQRAIDFSEATMAFGKAEEPEPRPVRFALAPVVSELGDLPGLVAEDDPDQAVAGNAQGGAEAQGPVRLAVDIPADLVLVADREQTARIFVNLARNAVEAMRKTPPPARRLTVSARRVMQAGAPAVEIRFADTGPGLPPRARQNLFRPFEGSARSGGTGLGLAICAEIMRLHGGIIRLEEPEQGTGEAAEGEADDAGTRGTCFVLVFRQPV</sequence>
<dbReference type="RefSeq" id="WP_083204157.1">
    <property type="nucleotide sequence ID" value="NZ_FMBM01000001.1"/>
</dbReference>
<evidence type="ECO:0000313" key="15">
    <source>
        <dbReference type="EMBL" id="SCC78003.1"/>
    </source>
</evidence>
<comment type="caution">
    <text evidence="14">The sequence shown here is derived from an EMBL/GenBank/DDBJ whole genome shotgun (WGS) entry which is preliminary data.</text>
</comment>
<organism evidence="14 16">
    <name type="scientific">Saliniramus fredricksonii</name>
    <dbReference type="NCBI Taxonomy" id="1653334"/>
    <lineage>
        <taxon>Bacteria</taxon>
        <taxon>Pseudomonadati</taxon>
        <taxon>Pseudomonadota</taxon>
        <taxon>Alphaproteobacteria</taxon>
        <taxon>Hyphomicrobiales</taxon>
        <taxon>Salinarimonadaceae</taxon>
        <taxon>Saliniramus</taxon>
    </lineage>
</organism>
<dbReference type="Gene3D" id="1.10.287.130">
    <property type="match status" value="1"/>
</dbReference>
<feature type="domain" description="HAMP" evidence="13">
    <location>
        <begin position="210"/>
        <end position="265"/>
    </location>
</feature>
<dbReference type="GO" id="GO:0007165">
    <property type="term" value="P:signal transduction"/>
    <property type="evidence" value="ECO:0007669"/>
    <property type="project" value="InterPro"/>
</dbReference>
<feature type="coiled-coil region" evidence="9">
    <location>
        <begin position="246"/>
        <end position="273"/>
    </location>
</feature>
<comment type="subcellular location">
    <subcellularLocation>
        <location evidence="2">Membrane</location>
    </subcellularLocation>
</comment>
<dbReference type="PRINTS" id="PR00344">
    <property type="entry name" value="BCTRLSENSOR"/>
</dbReference>
<dbReference type="Proteomes" id="UP000050497">
    <property type="component" value="Unassembled WGS sequence"/>
</dbReference>
<feature type="transmembrane region" description="Helical" evidence="11">
    <location>
        <begin position="189"/>
        <end position="212"/>
    </location>
</feature>
<evidence type="ECO:0000256" key="9">
    <source>
        <dbReference type="SAM" id="Coils"/>
    </source>
</evidence>
<comment type="catalytic activity">
    <reaction evidence="1">
        <text>ATP + protein L-histidine = ADP + protein N-phospho-L-histidine.</text>
        <dbReference type="EC" id="2.7.13.3"/>
    </reaction>
</comment>
<dbReference type="EMBL" id="FMBM01000001">
    <property type="protein sequence ID" value="SCC78003.1"/>
    <property type="molecule type" value="Genomic_DNA"/>
</dbReference>
<evidence type="ECO:0000256" key="5">
    <source>
        <dbReference type="ARBA" id="ARBA00022679"/>
    </source>
</evidence>
<evidence type="ECO:0000313" key="16">
    <source>
        <dbReference type="Proteomes" id="UP000050497"/>
    </source>
</evidence>
<evidence type="ECO:0000256" key="11">
    <source>
        <dbReference type="SAM" id="Phobius"/>
    </source>
</evidence>
<evidence type="ECO:0000256" key="1">
    <source>
        <dbReference type="ARBA" id="ARBA00000085"/>
    </source>
</evidence>
<evidence type="ECO:0000313" key="14">
    <source>
        <dbReference type="EMBL" id="KPQ11040.1"/>
    </source>
</evidence>
<dbReference type="InterPro" id="IPR003594">
    <property type="entry name" value="HATPase_dom"/>
</dbReference>
<dbReference type="InterPro" id="IPR003660">
    <property type="entry name" value="HAMP_dom"/>
</dbReference>
<dbReference type="Pfam" id="PF02518">
    <property type="entry name" value="HATPase_c"/>
    <property type="match status" value="1"/>
</dbReference>
<evidence type="ECO:0000259" key="12">
    <source>
        <dbReference type="PROSITE" id="PS50109"/>
    </source>
</evidence>
<evidence type="ECO:0000256" key="7">
    <source>
        <dbReference type="ARBA" id="ARBA00022777"/>
    </source>
</evidence>
<keyword evidence="8" id="KW-0067">ATP-binding</keyword>
<dbReference type="SMART" id="SM00387">
    <property type="entry name" value="HATPase_c"/>
    <property type="match status" value="1"/>
</dbReference>
<dbReference type="GO" id="GO:0005524">
    <property type="term" value="F:ATP binding"/>
    <property type="evidence" value="ECO:0007669"/>
    <property type="project" value="UniProtKB-KW"/>
</dbReference>
<reference evidence="14 16" key="1">
    <citation type="submission" date="2015-09" db="EMBL/GenBank/DDBJ databases">
        <title>Identification and resolution of microdiversity through metagenomic sequencing of parallel consortia.</title>
        <authorList>
            <person name="Nelson W.C."/>
            <person name="Romine M.F."/>
            <person name="Lindemann S.R."/>
        </authorList>
    </citation>
    <scope>NUCLEOTIDE SEQUENCE [LARGE SCALE GENOMIC DNA]</scope>
    <source>
        <strain evidence="14">HL-109</strain>
    </source>
</reference>
<keyword evidence="11" id="KW-1133">Transmembrane helix</keyword>
<dbReference type="AlphaFoldDB" id="A0A0P7XU30"/>
<reference evidence="15 17" key="2">
    <citation type="submission" date="2016-08" db="EMBL/GenBank/DDBJ databases">
        <authorList>
            <person name="Varghese N."/>
            <person name="Submissions Spin"/>
        </authorList>
    </citation>
    <scope>NUCLEOTIDE SEQUENCE [LARGE SCALE GENOMIC DNA]</scope>
    <source>
        <strain evidence="15 17">HL-109</strain>
    </source>
</reference>
<feature type="region of interest" description="Disordered" evidence="10">
    <location>
        <begin position="1"/>
        <end position="20"/>
    </location>
</feature>
<keyword evidence="17" id="KW-1185">Reference proteome</keyword>
<dbReference type="Proteomes" id="UP000182800">
    <property type="component" value="Unassembled WGS sequence"/>
</dbReference>
<keyword evidence="11" id="KW-0472">Membrane</keyword>
<proteinExistence type="predicted"/>
<dbReference type="PANTHER" id="PTHR44936:SF10">
    <property type="entry name" value="SENSOR PROTEIN RSTB"/>
    <property type="match status" value="1"/>
</dbReference>
<dbReference type="InterPro" id="IPR004358">
    <property type="entry name" value="Sig_transdc_His_kin-like_C"/>
</dbReference>
<protein>
    <recommendedName>
        <fullName evidence="3">histidine kinase</fullName>
        <ecNumber evidence="3">2.7.13.3</ecNumber>
    </recommendedName>
</protein>
<dbReference type="OrthoDB" id="9784218at2"/>
<evidence type="ECO:0000256" key="4">
    <source>
        <dbReference type="ARBA" id="ARBA00022553"/>
    </source>
</evidence>
<dbReference type="EC" id="2.7.13.3" evidence="3"/>
<name>A0A0P7XU30_9HYPH</name>
<evidence type="ECO:0000259" key="13">
    <source>
        <dbReference type="PROSITE" id="PS50885"/>
    </source>
</evidence>
<dbReference type="GO" id="GO:0016020">
    <property type="term" value="C:membrane"/>
    <property type="evidence" value="ECO:0007669"/>
    <property type="project" value="UniProtKB-SubCell"/>
</dbReference>
<dbReference type="PANTHER" id="PTHR44936">
    <property type="entry name" value="SENSOR PROTEIN CREC"/>
    <property type="match status" value="1"/>
</dbReference>
<keyword evidence="7 14" id="KW-0418">Kinase</keyword>
<keyword evidence="5" id="KW-0808">Transferase</keyword>
<dbReference type="Gene3D" id="3.30.565.10">
    <property type="entry name" value="Histidine kinase-like ATPase, C-terminal domain"/>
    <property type="match status" value="1"/>
</dbReference>
<keyword evidence="4" id="KW-0597">Phosphoprotein</keyword>
<dbReference type="PATRIC" id="fig|1653334.4.peg.2646"/>
<dbReference type="GO" id="GO:0004673">
    <property type="term" value="F:protein histidine kinase activity"/>
    <property type="evidence" value="ECO:0007669"/>
    <property type="project" value="UniProtKB-EC"/>
</dbReference>
<gene>
    <name evidence="15" type="ORF">GA0071312_0027</name>
    <name evidence="14" type="ORF">HLUCCO17_07845</name>
</gene>
<evidence type="ECO:0000313" key="17">
    <source>
        <dbReference type="Proteomes" id="UP000182800"/>
    </source>
</evidence>
<dbReference type="STRING" id="1653334.GA0071312_0027"/>
<dbReference type="InterPro" id="IPR005467">
    <property type="entry name" value="His_kinase_dom"/>
</dbReference>